<accession>A0A084QPA5</accession>
<dbReference type="InterPro" id="IPR011051">
    <property type="entry name" value="RmlC_Cupin_sf"/>
</dbReference>
<protein>
    <recommendedName>
        <fullName evidence="3">Cupin type-2 domain-containing protein</fullName>
    </recommendedName>
</protein>
<evidence type="ECO:0000313" key="4">
    <source>
        <dbReference type="EMBL" id="KFA65790.1"/>
    </source>
</evidence>
<dbReference type="STRING" id="1283841.A0A084QPA5"/>
<dbReference type="PANTHER" id="PTHR41517">
    <property type="entry name" value="1,2-DIOXYGENASE PROTEIN-RELATED"/>
    <property type="match status" value="1"/>
</dbReference>
<evidence type="ECO:0000259" key="3">
    <source>
        <dbReference type="Pfam" id="PF07883"/>
    </source>
</evidence>
<dbReference type="OMA" id="ANKIEPW"/>
<keyword evidence="5" id="KW-1185">Reference proteome</keyword>
<proteinExistence type="predicted"/>
<name>A0A084QPA5_STAC4</name>
<organism evidence="4 5">
    <name type="scientific">Stachybotrys chlorohalonatus (strain IBT 40285)</name>
    <dbReference type="NCBI Taxonomy" id="1283841"/>
    <lineage>
        <taxon>Eukaryota</taxon>
        <taxon>Fungi</taxon>
        <taxon>Dikarya</taxon>
        <taxon>Ascomycota</taxon>
        <taxon>Pezizomycotina</taxon>
        <taxon>Sordariomycetes</taxon>
        <taxon>Hypocreomycetidae</taxon>
        <taxon>Hypocreales</taxon>
        <taxon>Stachybotryaceae</taxon>
        <taxon>Stachybotrys</taxon>
    </lineage>
</organism>
<keyword evidence="2" id="KW-0560">Oxidoreductase</keyword>
<gene>
    <name evidence="4" type="ORF">S40285_06138</name>
</gene>
<dbReference type="InterPro" id="IPR013096">
    <property type="entry name" value="Cupin_2"/>
</dbReference>
<dbReference type="AlphaFoldDB" id="A0A084QPA5"/>
<dbReference type="CDD" id="cd02216">
    <property type="entry name" value="cupin_GDO-like_N"/>
    <property type="match status" value="1"/>
</dbReference>
<dbReference type="Proteomes" id="UP000028524">
    <property type="component" value="Unassembled WGS sequence"/>
</dbReference>
<dbReference type="EMBL" id="KL660554">
    <property type="protein sequence ID" value="KFA65790.1"/>
    <property type="molecule type" value="Genomic_DNA"/>
</dbReference>
<dbReference type="HOGENOM" id="CLU_060572_0_0_1"/>
<dbReference type="OrthoDB" id="2205143at2759"/>
<dbReference type="PANTHER" id="PTHR41517:SF1">
    <property type="entry name" value="CUPIN"/>
    <property type="match status" value="1"/>
</dbReference>
<evidence type="ECO:0000256" key="2">
    <source>
        <dbReference type="ARBA" id="ARBA00023002"/>
    </source>
</evidence>
<dbReference type="InterPro" id="IPR014710">
    <property type="entry name" value="RmlC-like_jellyroll"/>
</dbReference>
<dbReference type="InterPro" id="IPR047183">
    <property type="entry name" value="GDO-like"/>
</dbReference>
<sequence>MGQGSGKVSGQADKSAVMGEYLAGLPSQNLEPLWNRMGVMVPANPNPKTKPCIWKYAEVLPHLQRAGELVPEEEAERRVLMLRNPSMECPHTTDTIYGGLQLVKPKETAPAHRHIAYACRFIIEGNGFTAVEGKKMPLARGDVIVTPTWHWHDHGNESDSPVIWLDMLNLPLFRYAPVHFSEGYNEKRYPSTLCDPCEWRHPWAPVQANLDAQKGNHAVFHYTKKDGKPLSTTLGVQAERIAAGASSESSQDSSSFVYHCVEGNGRTVVETPSGEKMTFDWTSRDTFAIPSWSKVQHLNDSSSEAAYLVAVNDGPFLDLLGLRHP</sequence>
<dbReference type="Pfam" id="PF07883">
    <property type="entry name" value="Cupin_2"/>
    <property type="match status" value="1"/>
</dbReference>
<dbReference type="SUPFAM" id="SSF51182">
    <property type="entry name" value="RmlC-like cupins"/>
    <property type="match status" value="1"/>
</dbReference>
<feature type="domain" description="Cupin type-2" evidence="3">
    <location>
        <begin position="100"/>
        <end position="167"/>
    </location>
</feature>
<dbReference type="InParanoid" id="A0A084QPA5"/>
<evidence type="ECO:0000256" key="1">
    <source>
        <dbReference type="ARBA" id="ARBA00022964"/>
    </source>
</evidence>
<keyword evidence="1" id="KW-0223">Dioxygenase</keyword>
<reference evidence="4 5" key="1">
    <citation type="journal article" date="2014" name="BMC Genomics">
        <title>Comparative genome sequencing reveals chemotype-specific gene clusters in the toxigenic black mold Stachybotrys.</title>
        <authorList>
            <person name="Semeiks J."/>
            <person name="Borek D."/>
            <person name="Otwinowski Z."/>
            <person name="Grishin N.V."/>
        </authorList>
    </citation>
    <scope>NUCLEOTIDE SEQUENCE [LARGE SCALE GENOMIC DNA]</scope>
    <source>
        <strain evidence="4 5">IBT 40285</strain>
    </source>
</reference>
<dbReference type="GO" id="GO:0051213">
    <property type="term" value="F:dioxygenase activity"/>
    <property type="evidence" value="ECO:0007669"/>
    <property type="project" value="UniProtKB-KW"/>
</dbReference>
<evidence type="ECO:0000313" key="5">
    <source>
        <dbReference type="Proteomes" id="UP000028524"/>
    </source>
</evidence>
<dbReference type="Gene3D" id="2.60.120.10">
    <property type="entry name" value="Jelly Rolls"/>
    <property type="match status" value="2"/>
</dbReference>